<comment type="caution">
    <text evidence="7">The sequence shown here is derived from an EMBL/GenBank/DDBJ whole genome shotgun (WGS) entry which is preliminary data.</text>
</comment>
<protein>
    <submittedName>
        <fullName evidence="7">Oligosaccharide flippase family protein</fullName>
    </submittedName>
</protein>
<feature type="transmembrane region" description="Helical" evidence="6">
    <location>
        <begin position="408"/>
        <end position="427"/>
    </location>
</feature>
<evidence type="ECO:0000313" key="8">
    <source>
        <dbReference type="Proteomes" id="UP000555756"/>
    </source>
</evidence>
<feature type="transmembrane region" description="Helical" evidence="6">
    <location>
        <begin position="344"/>
        <end position="364"/>
    </location>
</feature>
<gene>
    <name evidence="7" type="ORF">HLH34_16600</name>
</gene>
<feature type="transmembrane region" description="Helical" evidence="6">
    <location>
        <begin position="314"/>
        <end position="332"/>
    </location>
</feature>
<feature type="transmembrane region" description="Helical" evidence="6">
    <location>
        <begin position="186"/>
        <end position="205"/>
    </location>
</feature>
<evidence type="ECO:0000256" key="3">
    <source>
        <dbReference type="ARBA" id="ARBA00022692"/>
    </source>
</evidence>
<keyword evidence="2" id="KW-1003">Cell membrane</keyword>
<dbReference type="PANTHER" id="PTHR30250:SF31">
    <property type="entry name" value="INNER MEMBRANE PROTEIN YGHQ"/>
    <property type="match status" value="1"/>
</dbReference>
<keyword evidence="8" id="KW-1185">Reference proteome</keyword>
<keyword evidence="3 6" id="KW-0812">Transmembrane</keyword>
<feature type="transmembrane region" description="Helical" evidence="6">
    <location>
        <begin position="88"/>
        <end position="111"/>
    </location>
</feature>
<keyword evidence="5 6" id="KW-0472">Membrane</keyword>
<comment type="subcellular location">
    <subcellularLocation>
        <location evidence="1">Cell membrane</location>
        <topology evidence="1">Multi-pass membrane protein</topology>
    </subcellularLocation>
</comment>
<dbReference type="InterPro" id="IPR002797">
    <property type="entry name" value="Polysacc_synth"/>
</dbReference>
<dbReference type="InterPro" id="IPR050833">
    <property type="entry name" value="Poly_Biosynth_Transport"/>
</dbReference>
<evidence type="ECO:0000256" key="6">
    <source>
        <dbReference type="SAM" id="Phobius"/>
    </source>
</evidence>
<accession>A0A7W4JVB5</accession>
<dbReference type="Pfam" id="PF01943">
    <property type="entry name" value="Polysacc_synt"/>
    <property type="match status" value="1"/>
</dbReference>
<proteinExistence type="predicted"/>
<sequence>MSSASKQGSLRRALANVSWLLAGKGVGAILSLVYLGLAVRVLKSEGFGEFTLVFGTAQAIAAIVSFQTWQIVVRYGVHHVLTEEEGPLARLVGFCIGLDLAGAVAGCFIAWGGVTLLKPLLGWSNSLSHAALAFCFVMLLSIRSTAVGLLRLRDRFGLGAMADAVTPIMRFLGALAAVLWDRTVTGFLLAWAIADIVTSIVYWVCAIKVMPRSFVVADLRKSWSAASENPGIWRFAWLTNLNSAVGTGCNNMIVLLIGIATGAADAGHYRLAYQLSQALVRVSEMFARAVLPEFARSHAGQDLDSIKRLLRRSTGLAIGATLVIVLSLFAFGRFTLQLVAGRDFMGAFPLLLVLGIAASLDLIGVNFEPALVATGHAGRAFQVRCVRTLALFGMLALLMPHFGTMGVAFGILVSSLFGLVLLAITAWRAVTRAGNAPVTEIV</sequence>
<feature type="transmembrane region" description="Helical" evidence="6">
    <location>
        <begin position="54"/>
        <end position="76"/>
    </location>
</feature>
<dbReference type="PANTHER" id="PTHR30250">
    <property type="entry name" value="PST FAMILY PREDICTED COLANIC ACID TRANSPORTER"/>
    <property type="match status" value="1"/>
</dbReference>
<organism evidence="7 8">
    <name type="scientific">Gluconacetobacter azotocaptans</name>
    <dbReference type="NCBI Taxonomy" id="142834"/>
    <lineage>
        <taxon>Bacteria</taxon>
        <taxon>Pseudomonadati</taxon>
        <taxon>Pseudomonadota</taxon>
        <taxon>Alphaproteobacteria</taxon>
        <taxon>Acetobacterales</taxon>
        <taxon>Acetobacteraceae</taxon>
        <taxon>Gluconacetobacter</taxon>
    </lineage>
</organism>
<feature type="transmembrane region" description="Helical" evidence="6">
    <location>
        <begin position="131"/>
        <end position="150"/>
    </location>
</feature>
<reference evidence="7 8" key="1">
    <citation type="submission" date="2020-04" db="EMBL/GenBank/DDBJ databases">
        <title>Description of novel Gluconacetobacter.</title>
        <authorList>
            <person name="Sombolestani A."/>
        </authorList>
    </citation>
    <scope>NUCLEOTIDE SEQUENCE [LARGE SCALE GENOMIC DNA]</scope>
    <source>
        <strain evidence="7 8">LMG 21311</strain>
    </source>
</reference>
<evidence type="ECO:0000256" key="1">
    <source>
        <dbReference type="ARBA" id="ARBA00004651"/>
    </source>
</evidence>
<dbReference type="GO" id="GO:0005886">
    <property type="term" value="C:plasma membrane"/>
    <property type="evidence" value="ECO:0007669"/>
    <property type="project" value="UniProtKB-SubCell"/>
</dbReference>
<keyword evidence="4 6" id="KW-1133">Transmembrane helix</keyword>
<feature type="transmembrane region" description="Helical" evidence="6">
    <location>
        <begin position="157"/>
        <end position="180"/>
    </location>
</feature>
<evidence type="ECO:0000313" key="7">
    <source>
        <dbReference type="EMBL" id="MBB2191558.1"/>
    </source>
</evidence>
<evidence type="ECO:0000256" key="2">
    <source>
        <dbReference type="ARBA" id="ARBA00022475"/>
    </source>
</evidence>
<evidence type="ECO:0000256" key="4">
    <source>
        <dbReference type="ARBA" id="ARBA00022989"/>
    </source>
</evidence>
<dbReference type="EMBL" id="JABEQF010000018">
    <property type="protein sequence ID" value="MBB2191558.1"/>
    <property type="molecule type" value="Genomic_DNA"/>
</dbReference>
<dbReference type="AlphaFoldDB" id="A0A7W4JVB5"/>
<dbReference type="Proteomes" id="UP000555756">
    <property type="component" value="Unassembled WGS sequence"/>
</dbReference>
<evidence type="ECO:0000256" key="5">
    <source>
        <dbReference type="ARBA" id="ARBA00023136"/>
    </source>
</evidence>
<name>A0A7W4JVB5_9PROT</name>
<feature type="transmembrane region" description="Helical" evidence="6">
    <location>
        <begin position="21"/>
        <end position="42"/>
    </location>
</feature>